<dbReference type="GO" id="GO:0000398">
    <property type="term" value="P:mRNA splicing, via spliceosome"/>
    <property type="evidence" value="ECO:0007669"/>
    <property type="project" value="TreeGrafter"/>
</dbReference>
<dbReference type="Gene3D" id="3.10.590.10">
    <property type="entry name" value="ph1033 like domains"/>
    <property type="match status" value="1"/>
</dbReference>
<dbReference type="GO" id="GO:0003729">
    <property type="term" value="F:mRNA binding"/>
    <property type="evidence" value="ECO:0007669"/>
    <property type="project" value="TreeGrafter"/>
</dbReference>
<gene>
    <name evidence="5" type="ORF">N7532_010375</name>
</gene>
<evidence type="ECO:0000313" key="5">
    <source>
        <dbReference type="EMBL" id="KAJ5085604.1"/>
    </source>
</evidence>
<dbReference type="InterPro" id="IPR045168">
    <property type="entry name" value="YTH_prot"/>
</dbReference>
<feature type="domain" description="YTH" evidence="4">
    <location>
        <begin position="408"/>
        <end position="608"/>
    </location>
</feature>
<comment type="caution">
    <text evidence="5">The sequence shown here is derived from an EMBL/GenBank/DDBJ whole genome shotgun (WGS) entry which is preliminary data.</text>
</comment>
<dbReference type="GO" id="GO:0005654">
    <property type="term" value="C:nucleoplasm"/>
    <property type="evidence" value="ECO:0007669"/>
    <property type="project" value="TreeGrafter"/>
</dbReference>
<dbReference type="InterPro" id="IPR007275">
    <property type="entry name" value="YTH_domain"/>
</dbReference>
<evidence type="ECO:0000259" key="3">
    <source>
        <dbReference type="PROSITE" id="PS50102"/>
    </source>
</evidence>
<dbReference type="PANTHER" id="PTHR12357">
    <property type="entry name" value="YTH YT521-B HOMOLOGY DOMAIN-CONTAINING"/>
    <property type="match status" value="1"/>
</dbReference>
<evidence type="ECO:0000313" key="6">
    <source>
        <dbReference type="Proteomes" id="UP001149074"/>
    </source>
</evidence>
<dbReference type="Proteomes" id="UP001149074">
    <property type="component" value="Unassembled WGS sequence"/>
</dbReference>
<organism evidence="5 6">
    <name type="scientific">Penicillium argentinense</name>
    <dbReference type="NCBI Taxonomy" id="1131581"/>
    <lineage>
        <taxon>Eukaryota</taxon>
        <taxon>Fungi</taxon>
        <taxon>Dikarya</taxon>
        <taxon>Ascomycota</taxon>
        <taxon>Pezizomycotina</taxon>
        <taxon>Eurotiomycetes</taxon>
        <taxon>Eurotiomycetidae</taxon>
        <taxon>Eurotiales</taxon>
        <taxon>Aspergillaceae</taxon>
        <taxon>Penicillium</taxon>
    </lineage>
</organism>
<dbReference type="InterPro" id="IPR057720">
    <property type="entry name" value="RRM_YTH1"/>
</dbReference>
<feature type="domain" description="RRM" evidence="3">
    <location>
        <begin position="278"/>
        <end position="352"/>
    </location>
</feature>
<evidence type="ECO:0000256" key="2">
    <source>
        <dbReference type="SAM" id="MobiDB-lite"/>
    </source>
</evidence>
<keyword evidence="6" id="KW-1185">Reference proteome</keyword>
<dbReference type="Pfam" id="PF25701">
    <property type="entry name" value="RRM_YTH1"/>
    <property type="match status" value="1"/>
</dbReference>
<feature type="region of interest" description="Disordered" evidence="2">
    <location>
        <begin position="1"/>
        <end position="39"/>
    </location>
</feature>
<dbReference type="SUPFAM" id="SSF54928">
    <property type="entry name" value="RNA-binding domain, RBD"/>
    <property type="match status" value="1"/>
</dbReference>
<dbReference type="InterPro" id="IPR012677">
    <property type="entry name" value="Nucleotide-bd_a/b_plait_sf"/>
</dbReference>
<dbReference type="Pfam" id="PF04146">
    <property type="entry name" value="YTH"/>
    <property type="match status" value="1"/>
</dbReference>
<dbReference type="PANTHER" id="PTHR12357:SF3">
    <property type="entry name" value="YTH DOMAIN-CONTAINING PROTEIN 1"/>
    <property type="match status" value="1"/>
</dbReference>
<feature type="region of interest" description="Disordered" evidence="2">
    <location>
        <begin position="359"/>
        <end position="383"/>
    </location>
</feature>
<dbReference type="GO" id="GO:1990247">
    <property type="term" value="F:N6-methyladenosine-containing RNA reader activity"/>
    <property type="evidence" value="ECO:0007669"/>
    <property type="project" value="TreeGrafter"/>
</dbReference>
<feature type="region of interest" description="Disordered" evidence="2">
    <location>
        <begin position="184"/>
        <end position="224"/>
    </location>
</feature>
<evidence type="ECO:0000256" key="1">
    <source>
        <dbReference type="PROSITE-ProRule" id="PRU00176"/>
    </source>
</evidence>
<name>A0A9W9JXK8_9EURO</name>
<feature type="compositionally biased region" description="Polar residues" evidence="2">
    <location>
        <begin position="26"/>
        <end position="39"/>
    </location>
</feature>
<dbReference type="GeneID" id="81361845"/>
<dbReference type="RefSeq" id="XP_056470282.1">
    <property type="nucleotide sequence ID" value="XM_056622866.1"/>
</dbReference>
<dbReference type="InterPro" id="IPR000504">
    <property type="entry name" value="RRM_dom"/>
</dbReference>
<dbReference type="OrthoDB" id="306690at2759"/>
<dbReference type="EMBL" id="JAPQKI010000010">
    <property type="protein sequence ID" value="KAJ5085604.1"/>
    <property type="molecule type" value="Genomic_DNA"/>
</dbReference>
<dbReference type="PROSITE" id="PS50102">
    <property type="entry name" value="RRM"/>
    <property type="match status" value="1"/>
</dbReference>
<reference evidence="5" key="1">
    <citation type="submission" date="2022-11" db="EMBL/GenBank/DDBJ databases">
        <authorList>
            <person name="Petersen C."/>
        </authorList>
    </citation>
    <scope>NUCLEOTIDE SEQUENCE</scope>
    <source>
        <strain evidence="5">IBT 30761</strain>
    </source>
</reference>
<dbReference type="GO" id="GO:0000381">
    <property type="term" value="P:regulation of alternative mRNA splicing, via spliceosome"/>
    <property type="evidence" value="ECO:0007669"/>
    <property type="project" value="TreeGrafter"/>
</dbReference>
<feature type="compositionally biased region" description="Polar residues" evidence="2">
    <location>
        <begin position="196"/>
        <end position="212"/>
    </location>
</feature>
<dbReference type="Gene3D" id="3.30.70.330">
    <property type="match status" value="1"/>
</dbReference>
<sequence length="614" mass="66454">MGDVPSGKVNSSRGADGIPATPEPDVSNTPPTGITNAGQPTQLAHARYPTSPIGFPAPGRYAHSSALDMGNMTYSLPGHQSQPSSYEQQHLIHHYPAHAQGLVYPIPSMGHYPGQNPGTGGPYGVPYAPAYAHYPIPQHPGTAPYGGHYTPFVANPSMQNMGPGHVQAYSAGYYHPTYSTPYGTGSHPLVNPVRHQGQQIRQNSRGSSSTSPTKRDLDKQTAEAEYDVSKTIVDGSNPVKLMVQATPNVPDAAPLSHTMPSSPNPPRGPPRKPKQSGHALWVGNLPPGASVIDLKEHFSQDAADDIESVFLISKSNCAFVNYKSAPACATALARFHDSRFQGVRLVCRLRKGFTTPESSLTVGVGGPGSRLRSEETPAPPVDETTAATSEMTSAAAAAIRGEDARSVDRYFVVKSLTVEDLELSKLSGIWATQTHNETNLNQAFETTERVYLIFSANKSGEYFGYARMLSPISDDEELALEMPARPEPVPSTVEKLEVTLTAATANAPKGRIIDDEARGTIFWEVESSEDDADDARSERSVEGGLGEEEHESQSFGKPFRIQWLSTERVPFHRTRGLRNPWNANREVKIARDGTEIEPTIGRKLIQLFHLPSHC</sequence>
<keyword evidence="1" id="KW-0694">RNA-binding</keyword>
<dbReference type="InterPro" id="IPR035979">
    <property type="entry name" value="RBD_domain_sf"/>
</dbReference>
<proteinExistence type="predicted"/>
<protein>
    <submittedName>
        <fullName evidence="5">Nucleotide-binding alpha-beta plait</fullName>
    </submittedName>
</protein>
<feature type="region of interest" description="Disordered" evidence="2">
    <location>
        <begin position="249"/>
        <end position="277"/>
    </location>
</feature>
<reference evidence="5" key="2">
    <citation type="journal article" date="2023" name="IMA Fungus">
        <title>Comparative genomic study of the Penicillium genus elucidates a diverse pangenome and 15 lateral gene transfer events.</title>
        <authorList>
            <person name="Petersen C."/>
            <person name="Sorensen T."/>
            <person name="Nielsen M.R."/>
            <person name="Sondergaard T.E."/>
            <person name="Sorensen J.L."/>
            <person name="Fitzpatrick D.A."/>
            <person name="Frisvad J.C."/>
            <person name="Nielsen K.L."/>
        </authorList>
    </citation>
    <scope>NUCLEOTIDE SEQUENCE</scope>
    <source>
        <strain evidence="5">IBT 30761</strain>
    </source>
</reference>
<dbReference type="CDD" id="cd21134">
    <property type="entry name" value="YTH"/>
    <property type="match status" value="1"/>
</dbReference>
<dbReference type="SMART" id="SM00360">
    <property type="entry name" value="RRM"/>
    <property type="match status" value="1"/>
</dbReference>
<accession>A0A9W9JXK8</accession>
<evidence type="ECO:0000259" key="4">
    <source>
        <dbReference type="PROSITE" id="PS50882"/>
    </source>
</evidence>
<feature type="region of interest" description="Disordered" evidence="2">
    <location>
        <begin position="526"/>
        <end position="553"/>
    </location>
</feature>
<dbReference type="CDD" id="cd00590">
    <property type="entry name" value="RRM_SF"/>
    <property type="match status" value="1"/>
</dbReference>
<dbReference type="PROSITE" id="PS50882">
    <property type="entry name" value="YTH"/>
    <property type="match status" value="1"/>
</dbReference>
<feature type="compositionally biased region" description="Basic and acidic residues" evidence="2">
    <location>
        <begin position="213"/>
        <end position="222"/>
    </location>
</feature>
<dbReference type="AlphaFoldDB" id="A0A9W9JXK8"/>